<dbReference type="EMBL" id="GGEC01090381">
    <property type="protein sequence ID" value="MBX70865.1"/>
    <property type="molecule type" value="Transcribed_RNA"/>
</dbReference>
<proteinExistence type="predicted"/>
<protein>
    <submittedName>
        <fullName evidence="1">Uncharacterized protein</fullName>
    </submittedName>
</protein>
<name>A0A2P2QV77_RHIMU</name>
<accession>A0A2P2QV77</accession>
<organism evidence="1">
    <name type="scientific">Rhizophora mucronata</name>
    <name type="common">Asiatic mangrove</name>
    <dbReference type="NCBI Taxonomy" id="61149"/>
    <lineage>
        <taxon>Eukaryota</taxon>
        <taxon>Viridiplantae</taxon>
        <taxon>Streptophyta</taxon>
        <taxon>Embryophyta</taxon>
        <taxon>Tracheophyta</taxon>
        <taxon>Spermatophyta</taxon>
        <taxon>Magnoliopsida</taxon>
        <taxon>eudicotyledons</taxon>
        <taxon>Gunneridae</taxon>
        <taxon>Pentapetalae</taxon>
        <taxon>rosids</taxon>
        <taxon>fabids</taxon>
        <taxon>Malpighiales</taxon>
        <taxon>Rhizophoraceae</taxon>
        <taxon>Rhizophora</taxon>
    </lineage>
</organism>
<evidence type="ECO:0000313" key="1">
    <source>
        <dbReference type="EMBL" id="MBX70865.1"/>
    </source>
</evidence>
<sequence length="50" mass="5942">MSISFSFEVNDNPRCFRFFQMISGLPFPPQDSITKQFKYTKLKSKNCHHI</sequence>
<dbReference type="AlphaFoldDB" id="A0A2P2QV77"/>
<reference evidence="1" key="1">
    <citation type="submission" date="2018-02" db="EMBL/GenBank/DDBJ databases">
        <title>Rhizophora mucronata_Transcriptome.</title>
        <authorList>
            <person name="Meera S.P."/>
            <person name="Sreeshan A."/>
            <person name="Augustine A."/>
        </authorList>
    </citation>
    <scope>NUCLEOTIDE SEQUENCE</scope>
    <source>
        <tissue evidence="1">Leaf</tissue>
    </source>
</reference>